<gene>
    <name evidence="2" type="ORF">UFOPK3376_00103</name>
</gene>
<dbReference type="PANTHER" id="PTHR46638:SF1">
    <property type="entry name" value="CORRINOID ADENOSYLTRANSFERASE"/>
    <property type="match status" value="1"/>
</dbReference>
<dbReference type="InterPro" id="IPR027417">
    <property type="entry name" value="P-loop_NTPase"/>
</dbReference>
<protein>
    <submittedName>
        <fullName evidence="2">Unannotated protein</fullName>
    </submittedName>
</protein>
<dbReference type="PIRSF" id="PIRSF015617">
    <property type="entry name" value="Adensltrnsf_CobA"/>
    <property type="match status" value="1"/>
</dbReference>
<feature type="region of interest" description="Disordered" evidence="1">
    <location>
        <begin position="1"/>
        <end position="35"/>
    </location>
</feature>
<dbReference type="NCBIfam" id="TIGR00708">
    <property type="entry name" value="cobA"/>
    <property type="match status" value="1"/>
</dbReference>
<dbReference type="NCBIfam" id="NF004637">
    <property type="entry name" value="PRK05986.1"/>
    <property type="match status" value="1"/>
</dbReference>
<proteinExistence type="predicted"/>
<dbReference type="AlphaFoldDB" id="A0A6J7CN29"/>
<reference evidence="2" key="1">
    <citation type="submission" date="2020-05" db="EMBL/GenBank/DDBJ databases">
        <authorList>
            <person name="Chiriac C."/>
            <person name="Salcher M."/>
            <person name="Ghai R."/>
            <person name="Kavagutti S V."/>
        </authorList>
    </citation>
    <scope>NUCLEOTIDE SEQUENCE</scope>
</reference>
<dbReference type="GO" id="GO:0005524">
    <property type="term" value="F:ATP binding"/>
    <property type="evidence" value="ECO:0007669"/>
    <property type="project" value="InterPro"/>
</dbReference>
<dbReference type="CDD" id="cd00561">
    <property type="entry name" value="CobA_ACA"/>
    <property type="match status" value="1"/>
</dbReference>
<name>A0A6J7CN29_9ZZZZ</name>
<dbReference type="Pfam" id="PF02572">
    <property type="entry name" value="CobA_CobO_BtuR"/>
    <property type="match status" value="1"/>
</dbReference>
<dbReference type="Gene3D" id="3.40.50.300">
    <property type="entry name" value="P-loop containing nucleotide triphosphate hydrolases"/>
    <property type="match status" value="1"/>
</dbReference>
<dbReference type="EMBL" id="CAFBLP010000002">
    <property type="protein sequence ID" value="CAB4858258.1"/>
    <property type="molecule type" value="Genomic_DNA"/>
</dbReference>
<accession>A0A6J7CN29</accession>
<organism evidence="2">
    <name type="scientific">freshwater metagenome</name>
    <dbReference type="NCBI Taxonomy" id="449393"/>
    <lineage>
        <taxon>unclassified sequences</taxon>
        <taxon>metagenomes</taxon>
        <taxon>ecological metagenomes</taxon>
    </lineage>
</organism>
<sequence>MTSADETPTTDPTSQDAASEQPLTDDPRPDGLHGAKSLLLVNTGNGKGKSSAAFGVMVRGVARGWNVAVLQFVKSGEWKVGEETVGRQLGVHWQSLGEGFTWDSTNLDHDKAVAQTGWAIARDIVESGRYDLVILDELTYLMTWGWIDSAEVINVLRDRPAHVNVVVTGRDASPELIAIADTVTEMREIKHAYTSGIAAKRGIDY</sequence>
<evidence type="ECO:0000313" key="2">
    <source>
        <dbReference type="EMBL" id="CAB4858258.1"/>
    </source>
</evidence>
<dbReference type="PANTHER" id="PTHR46638">
    <property type="entry name" value="CORRINOID ADENOSYLTRANSFERASE"/>
    <property type="match status" value="1"/>
</dbReference>
<dbReference type="GO" id="GO:0009236">
    <property type="term" value="P:cobalamin biosynthetic process"/>
    <property type="evidence" value="ECO:0007669"/>
    <property type="project" value="InterPro"/>
</dbReference>
<feature type="compositionally biased region" description="Polar residues" evidence="1">
    <location>
        <begin position="1"/>
        <end position="22"/>
    </location>
</feature>
<dbReference type="SUPFAM" id="SSF52540">
    <property type="entry name" value="P-loop containing nucleoside triphosphate hydrolases"/>
    <property type="match status" value="1"/>
</dbReference>
<evidence type="ECO:0000256" key="1">
    <source>
        <dbReference type="SAM" id="MobiDB-lite"/>
    </source>
</evidence>
<dbReference type="InterPro" id="IPR003724">
    <property type="entry name" value="CblAdoTrfase_CobA"/>
</dbReference>
<dbReference type="GO" id="GO:0008817">
    <property type="term" value="F:corrinoid adenosyltransferase activity"/>
    <property type="evidence" value="ECO:0007669"/>
    <property type="project" value="InterPro"/>
</dbReference>